<accession>A0A9X2T659</accession>
<dbReference type="EMBL" id="JANUAE010000024">
    <property type="protein sequence ID" value="MCS3712032.1"/>
    <property type="molecule type" value="Genomic_DNA"/>
</dbReference>
<evidence type="ECO:0000256" key="1">
    <source>
        <dbReference type="SAM" id="Phobius"/>
    </source>
</evidence>
<comment type="caution">
    <text evidence="2">The sequence shown here is derived from an EMBL/GenBank/DDBJ whole genome shotgun (WGS) entry which is preliminary data.</text>
</comment>
<evidence type="ECO:0000313" key="6">
    <source>
        <dbReference type="Proteomes" id="UP001155027"/>
    </source>
</evidence>
<evidence type="ECO:0000313" key="5">
    <source>
        <dbReference type="EMBL" id="MCS4122011.1"/>
    </source>
</evidence>
<reference evidence="2" key="1">
    <citation type="submission" date="2022-08" db="EMBL/GenBank/DDBJ databases">
        <title>Genomic Encyclopedia of Type Strains, Phase V (KMG-V): Genome sequencing to study the core and pangenomes of soil and plant-associated prokaryotes.</title>
        <authorList>
            <person name="Whitman W."/>
        </authorList>
    </citation>
    <scope>NUCLEOTIDE SEQUENCE</scope>
    <source>
        <strain evidence="2">0</strain>
        <strain evidence="4">SP3012</strain>
        <strain evidence="5">SP3026</strain>
        <strain evidence="3">SP3049</strain>
    </source>
</reference>
<dbReference type="EMBL" id="JANUBF010000025">
    <property type="protein sequence ID" value="MCS4037742.1"/>
    <property type="molecule type" value="Genomic_DNA"/>
</dbReference>
<sequence>MIDFALGMVSAFAASFVPGQLLTGKAYVPEAWVEVEKNPRTYWTSVSVQIAIGAVAAFLAFMSGAFS</sequence>
<name>A0A9X2T659_9BACT</name>
<feature type="transmembrane region" description="Helical" evidence="1">
    <location>
        <begin position="43"/>
        <end position="66"/>
    </location>
</feature>
<evidence type="ECO:0000313" key="2">
    <source>
        <dbReference type="EMBL" id="MCS3678705.1"/>
    </source>
</evidence>
<gene>
    <name evidence="5" type="ORF">GGP45_002364</name>
    <name evidence="3" type="ORF">GGP61_003668</name>
    <name evidence="2" type="ORF">GGP71_002646</name>
    <name evidence="4" type="ORF">GGQ01_002829</name>
</gene>
<keyword evidence="1" id="KW-0472">Membrane</keyword>
<dbReference type="EMBL" id="JANUAU010000009">
    <property type="protein sequence ID" value="MCS3678705.1"/>
    <property type="molecule type" value="Genomic_DNA"/>
</dbReference>
<dbReference type="RefSeq" id="WP_112902873.1">
    <property type="nucleotide sequence ID" value="NZ_CALTRV010000018.1"/>
</dbReference>
<keyword evidence="1" id="KW-1133">Transmembrane helix</keyword>
<proteinExistence type="predicted"/>
<dbReference type="Proteomes" id="UP001155144">
    <property type="component" value="Unassembled WGS sequence"/>
</dbReference>
<dbReference type="EMBL" id="JANUBL010000003">
    <property type="protein sequence ID" value="MCS4122011.1"/>
    <property type="molecule type" value="Genomic_DNA"/>
</dbReference>
<protein>
    <submittedName>
        <fullName evidence="2">Uncharacterized protein</fullName>
    </submittedName>
</protein>
<dbReference type="AlphaFoldDB" id="A0A9X2T659"/>
<dbReference type="Proteomes" id="UP001155040">
    <property type="component" value="Unassembled WGS sequence"/>
</dbReference>
<dbReference type="Proteomes" id="UP001155057">
    <property type="component" value="Unassembled WGS sequence"/>
</dbReference>
<evidence type="ECO:0000313" key="4">
    <source>
        <dbReference type="EMBL" id="MCS4037742.1"/>
    </source>
</evidence>
<keyword evidence="1" id="KW-0812">Transmembrane</keyword>
<dbReference type="Proteomes" id="UP001155027">
    <property type="component" value="Unassembled WGS sequence"/>
</dbReference>
<organism evidence="2 6">
    <name type="scientific">Salinibacter ruber</name>
    <dbReference type="NCBI Taxonomy" id="146919"/>
    <lineage>
        <taxon>Bacteria</taxon>
        <taxon>Pseudomonadati</taxon>
        <taxon>Rhodothermota</taxon>
        <taxon>Rhodothermia</taxon>
        <taxon>Rhodothermales</taxon>
        <taxon>Salinibacteraceae</taxon>
        <taxon>Salinibacter</taxon>
    </lineage>
</organism>
<dbReference type="GeneID" id="83727166"/>
<evidence type="ECO:0000313" key="3">
    <source>
        <dbReference type="EMBL" id="MCS3712032.1"/>
    </source>
</evidence>